<keyword evidence="5" id="KW-1185">Reference proteome</keyword>
<dbReference type="GO" id="GO:0005743">
    <property type="term" value="C:mitochondrial inner membrane"/>
    <property type="evidence" value="ECO:0007669"/>
    <property type="project" value="UniProtKB-SubCell"/>
</dbReference>
<feature type="domain" description="Tim10-like" evidence="3">
    <location>
        <begin position="11"/>
        <end position="69"/>
    </location>
</feature>
<keyword evidence="1" id="KW-0999">Mitochondrion inner membrane</keyword>
<feature type="compositionally biased region" description="Low complexity" evidence="2">
    <location>
        <begin position="84"/>
        <end position="112"/>
    </location>
</feature>
<dbReference type="InterPro" id="IPR035427">
    <property type="entry name" value="Tim10-like_dom_sf"/>
</dbReference>
<comment type="similarity">
    <text evidence="1">Belongs to the small Tim family.</text>
</comment>
<dbReference type="OrthoDB" id="7813104at2759"/>
<dbReference type="HOGENOM" id="CLU_2040494_0_0_1"/>
<proteinExistence type="inferred from homology"/>
<evidence type="ECO:0000256" key="1">
    <source>
        <dbReference type="RuleBase" id="RU367043"/>
    </source>
</evidence>
<dbReference type="eggNOG" id="KOG1733">
    <property type="taxonomic scope" value="Eukaryota"/>
</dbReference>
<protein>
    <recommendedName>
        <fullName evidence="1">Mitochondrial import inner membrane translocase subunit</fullName>
    </recommendedName>
</protein>
<evidence type="ECO:0000256" key="2">
    <source>
        <dbReference type="SAM" id="MobiDB-lite"/>
    </source>
</evidence>
<accession>B4PWE5</accession>
<keyword evidence="1" id="KW-0496">Mitochondrion</keyword>
<evidence type="ECO:0000259" key="3">
    <source>
        <dbReference type="Pfam" id="PF02953"/>
    </source>
</evidence>
<dbReference type="InterPro" id="IPR004217">
    <property type="entry name" value="Tim10-like"/>
</dbReference>
<dbReference type="PhylomeDB" id="B4PWE5"/>
<name>B4PWE5_DROYA</name>
<keyword evidence="1" id="KW-1015">Disulfide bond</keyword>
<organism evidence="4 5">
    <name type="scientific">Drosophila yakuba</name>
    <name type="common">Fruit fly</name>
    <dbReference type="NCBI Taxonomy" id="7245"/>
    <lineage>
        <taxon>Eukaryota</taxon>
        <taxon>Metazoa</taxon>
        <taxon>Ecdysozoa</taxon>
        <taxon>Arthropoda</taxon>
        <taxon>Hexapoda</taxon>
        <taxon>Insecta</taxon>
        <taxon>Pterygota</taxon>
        <taxon>Neoptera</taxon>
        <taxon>Endopterygota</taxon>
        <taxon>Diptera</taxon>
        <taxon>Brachycera</taxon>
        <taxon>Muscomorpha</taxon>
        <taxon>Ephydroidea</taxon>
        <taxon>Drosophilidae</taxon>
        <taxon>Drosophila</taxon>
        <taxon>Sophophora</taxon>
    </lineage>
</organism>
<comment type="subcellular location">
    <subcellularLocation>
        <location evidence="1">Mitochondrion inner membrane</location>
        <topology evidence="1">Peripheral membrane protein</topology>
        <orientation evidence="1">Intermembrane side</orientation>
    </subcellularLocation>
</comment>
<dbReference type="AlphaFoldDB" id="B4PWE5"/>
<dbReference type="OMA" id="QKMTRRC"/>
<sequence length="125" mass="14078">MAPNQHDLERIRQQIVLANIQELIQKMTRRCFDVCIAMPGLELRSTEHDCLANCMDRFMDSVQVVSCQYFRRRRRHQQIRLARSSASIASPPATASIPKSTSIPKSPATSASEHAPSASNEEKVK</sequence>
<dbReference type="Gene3D" id="1.10.287.810">
    <property type="entry name" value="Mitochondrial import inner membrane translocase subunit tim13 like domains"/>
    <property type="match status" value="1"/>
</dbReference>
<keyword evidence="1" id="KW-0813">Transport</keyword>
<reference evidence="4 5" key="1">
    <citation type="journal article" date="2007" name="Nature">
        <title>Evolution of genes and genomes on the Drosophila phylogeny.</title>
        <authorList>
            <consortium name="Drosophila 12 Genomes Consortium"/>
            <person name="Clark A.G."/>
            <person name="Eisen M.B."/>
            <person name="Smith D.R."/>
            <person name="Bergman C.M."/>
            <person name="Oliver B."/>
            <person name="Markow T.A."/>
            <person name="Kaufman T.C."/>
            <person name="Kellis M."/>
            <person name="Gelbart W."/>
            <person name="Iyer V.N."/>
            <person name="Pollard D.A."/>
            <person name="Sackton T.B."/>
            <person name="Larracuente A.M."/>
            <person name="Singh N.D."/>
            <person name="Abad J.P."/>
            <person name="Abt D.N."/>
            <person name="Adryan B."/>
            <person name="Aguade M."/>
            <person name="Akashi H."/>
            <person name="Anderson W.W."/>
            <person name="Aquadro C.F."/>
            <person name="Ardell D.H."/>
            <person name="Arguello R."/>
            <person name="Artieri C.G."/>
            <person name="Barbash D.A."/>
            <person name="Barker D."/>
            <person name="Barsanti P."/>
            <person name="Batterham P."/>
            <person name="Batzoglou S."/>
            <person name="Begun D."/>
            <person name="Bhutkar A."/>
            <person name="Blanco E."/>
            <person name="Bosak S.A."/>
            <person name="Bradley R.K."/>
            <person name="Brand A.D."/>
            <person name="Brent M.R."/>
            <person name="Brooks A.N."/>
            <person name="Brown R.H."/>
            <person name="Butlin R.K."/>
            <person name="Caggese C."/>
            <person name="Calvi B.R."/>
            <person name="Bernardo de Carvalho A."/>
            <person name="Caspi A."/>
            <person name="Castrezana S."/>
            <person name="Celniker S.E."/>
            <person name="Chang J.L."/>
            <person name="Chapple C."/>
            <person name="Chatterji S."/>
            <person name="Chinwalla A."/>
            <person name="Civetta A."/>
            <person name="Clifton S.W."/>
            <person name="Comeron J.M."/>
            <person name="Costello J.C."/>
            <person name="Coyne J.A."/>
            <person name="Daub J."/>
            <person name="David R.G."/>
            <person name="Delcher A.L."/>
            <person name="Delehaunty K."/>
            <person name="Do C.B."/>
            <person name="Ebling H."/>
            <person name="Edwards K."/>
            <person name="Eickbush T."/>
            <person name="Evans J.D."/>
            <person name="Filipski A."/>
            <person name="Findeiss S."/>
            <person name="Freyhult E."/>
            <person name="Fulton L."/>
            <person name="Fulton R."/>
            <person name="Garcia A.C."/>
            <person name="Gardiner A."/>
            <person name="Garfield D.A."/>
            <person name="Garvin B.E."/>
            <person name="Gibson G."/>
            <person name="Gilbert D."/>
            <person name="Gnerre S."/>
            <person name="Godfrey J."/>
            <person name="Good R."/>
            <person name="Gotea V."/>
            <person name="Gravely B."/>
            <person name="Greenberg A.J."/>
            <person name="Griffiths-Jones S."/>
            <person name="Gross S."/>
            <person name="Guigo R."/>
            <person name="Gustafson E.A."/>
            <person name="Haerty W."/>
            <person name="Hahn M.W."/>
            <person name="Halligan D.L."/>
            <person name="Halpern A.L."/>
            <person name="Halter G.M."/>
            <person name="Han M.V."/>
            <person name="Heger A."/>
            <person name="Hillier L."/>
            <person name="Hinrichs A.S."/>
            <person name="Holmes I."/>
            <person name="Hoskins R.A."/>
            <person name="Hubisz M.J."/>
            <person name="Hultmark D."/>
            <person name="Huntley M.A."/>
            <person name="Jaffe D.B."/>
            <person name="Jagadeeshan S."/>
            <person name="Jeck W.R."/>
            <person name="Johnson J."/>
            <person name="Jones C.D."/>
            <person name="Jordan W.C."/>
            <person name="Karpen G.H."/>
            <person name="Kataoka E."/>
            <person name="Keightley P.D."/>
            <person name="Kheradpour P."/>
            <person name="Kirkness E.F."/>
            <person name="Koerich L.B."/>
            <person name="Kristiansen K."/>
            <person name="Kudrna D."/>
            <person name="Kulathinal R.J."/>
            <person name="Kumar S."/>
            <person name="Kwok R."/>
            <person name="Lander E."/>
            <person name="Langley C.H."/>
            <person name="Lapoint R."/>
            <person name="Lazzaro B.P."/>
            <person name="Lee S.J."/>
            <person name="Levesque L."/>
            <person name="Li R."/>
            <person name="Lin C.F."/>
            <person name="Lin M.F."/>
            <person name="Lindblad-Toh K."/>
            <person name="Llopart A."/>
            <person name="Long M."/>
            <person name="Low L."/>
            <person name="Lozovsky E."/>
            <person name="Lu J."/>
            <person name="Luo M."/>
            <person name="Machado C.A."/>
            <person name="Makalowski W."/>
            <person name="Marzo M."/>
            <person name="Matsuda M."/>
            <person name="Matzkin L."/>
            <person name="McAllister B."/>
            <person name="McBride C.S."/>
            <person name="McKernan B."/>
            <person name="McKernan K."/>
            <person name="Mendez-Lago M."/>
            <person name="Minx P."/>
            <person name="Mollenhauer M.U."/>
            <person name="Montooth K."/>
            <person name="Mount S.M."/>
            <person name="Mu X."/>
            <person name="Myers E."/>
            <person name="Negre B."/>
            <person name="Newfeld S."/>
            <person name="Nielsen R."/>
            <person name="Noor M.A."/>
            <person name="O'Grady P."/>
            <person name="Pachter L."/>
            <person name="Papaceit M."/>
            <person name="Parisi M.J."/>
            <person name="Parisi M."/>
            <person name="Parts L."/>
            <person name="Pedersen J.S."/>
            <person name="Pesole G."/>
            <person name="Phillippy A.M."/>
            <person name="Ponting C.P."/>
            <person name="Pop M."/>
            <person name="Porcelli D."/>
            <person name="Powell J.R."/>
            <person name="Prohaska S."/>
            <person name="Pruitt K."/>
            <person name="Puig M."/>
            <person name="Quesneville H."/>
            <person name="Ram K.R."/>
            <person name="Rand D."/>
            <person name="Rasmussen M.D."/>
            <person name="Reed L.K."/>
            <person name="Reenan R."/>
            <person name="Reily A."/>
            <person name="Remington K.A."/>
            <person name="Rieger T.T."/>
            <person name="Ritchie M.G."/>
            <person name="Robin C."/>
            <person name="Rogers Y.H."/>
            <person name="Rohde C."/>
            <person name="Rozas J."/>
            <person name="Rubenfield M.J."/>
            <person name="Ruiz A."/>
            <person name="Russo S."/>
            <person name="Salzberg S.L."/>
            <person name="Sanchez-Gracia A."/>
            <person name="Saranga D.J."/>
            <person name="Sato H."/>
            <person name="Schaeffer S.W."/>
            <person name="Schatz M.C."/>
            <person name="Schlenke T."/>
            <person name="Schwartz R."/>
            <person name="Segarra C."/>
            <person name="Singh R.S."/>
            <person name="Sirot L."/>
            <person name="Sirota M."/>
            <person name="Sisneros N.B."/>
            <person name="Smith C.D."/>
            <person name="Smith T.F."/>
            <person name="Spieth J."/>
            <person name="Stage D.E."/>
            <person name="Stark A."/>
            <person name="Stephan W."/>
            <person name="Strausberg R.L."/>
            <person name="Strempel S."/>
            <person name="Sturgill D."/>
            <person name="Sutton G."/>
            <person name="Sutton G.G."/>
            <person name="Tao W."/>
            <person name="Teichmann S."/>
            <person name="Tobari Y.N."/>
            <person name="Tomimura Y."/>
            <person name="Tsolas J.M."/>
            <person name="Valente V.L."/>
            <person name="Venter E."/>
            <person name="Venter J.C."/>
            <person name="Vicario S."/>
            <person name="Vieira F.G."/>
            <person name="Vilella A.J."/>
            <person name="Villasante A."/>
            <person name="Walenz B."/>
            <person name="Wang J."/>
            <person name="Wasserman M."/>
            <person name="Watts T."/>
            <person name="Wilson D."/>
            <person name="Wilson R.K."/>
            <person name="Wing R.A."/>
            <person name="Wolfner M.F."/>
            <person name="Wong A."/>
            <person name="Wong G.K."/>
            <person name="Wu C.I."/>
            <person name="Wu G."/>
            <person name="Yamamoto D."/>
            <person name="Yang H.P."/>
            <person name="Yang S.P."/>
            <person name="Yorke J.A."/>
            <person name="Yoshida K."/>
            <person name="Zdobnov E."/>
            <person name="Zhang P."/>
            <person name="Zhang Y."/>
            <person name="Zimin A.V."/>
            <person name="Baldwin J."/>
            <person name="Abdouelleil A."/>
            <person name="Abdulkadir J."/>
            <person name="Abebe A."/>
            <person name="Abera B."/>
            <person name="Abreu J."/>
            <person name="Acer S.C."/>
            <person name="Aftuck L."/>
            <person name="Alexander A."/>
            <person name="An P."/>
            <person name="Anderson E."/>
            <person name="Anderson S."/>
            <person name="Arachi H."/>
            <person name="Azer M."/>
            <person name="Bachantsang P."/>
            <person name="Barry A."/>
            <person name="Bayul T."/>
            <person name="Berlin A."/>
            <person name="Bessette D."/>
            <person name="Bloom T."/>
            <person name="Blye J."/>
            <person name="Boguslavskiy L."/>
            <person name="Bonnet C."/>
            <person name="Boukhgalter B."/>
            <person name="Bourzgui I."/>
            <person name="Brown A."/>
            <person name="Cahill P."/>
            <person name="Channer S."/>
            <person name="Cheshatsang Y."/>
            <person name="Chuda L."/>
            <person name="Citroen M."/>
            <person name="Collymore A."/>
            <person name="Cooke P."/>
            <person name="Costello M."/>
            <person name="D'Aco K."/>
            <person name="Daza R."/>
            <person name="De Haan G."/>
            <person name="DeGray S."/>
            <person name="DeMaso C."/>
            <person name="Dhargay N."/>
            <person name="Dooley K."/>
            <person name="Dooley E."/>
            <person name="Doricent M."/>
            <person name="Dorje P."/>
            <person name="Dorjee K."/>
            <person name="Dupes A."/>
            <person name="Elong R."/>
            <person name="Falk J."/>
            <person name="Farina A."/>
            <person name="Faro S."/>
            <person name="Ferguson D."/>
            <person name="Fisher S."/>
            <person name="Foley C.D."/>
            <person name="Franke A."/>
            <person name="Friedrich D."/>
            <person name="Gadbois L."/>
            <person name="Gearin G."/>
            <person name="Gearin C.R."/>
            <person name="Giannoukos G."/>
            <person name="Goode T."/>
            <person name="Graham J."/>
            <person name="Grandbois E."/>
            <person name="Grewal S."/>
            <person name="Gyaltsen K."/>
            <person name="Hafez N."/>
            <person name="Hagos B."/>
            <person name="Hall J."/>
            <person name="Henson C."/>
            <person name="Hollinger A."/>
            <person name="Honan T."/>
            <person name="Huard M.D."/>
            <person name="Hughes L."/>
            <person name="Hurhula B."/>
            <person name="Husby M.E."/>
            <person name="Kamat A."/>
            <person name="Kanga B."/>
            <person name="Kashin S."/>
            <person name="Khazanovich D."/>
            <person name="Kisner P."/>
            <person name="Lance K."/>
            <person name="Lara M."/>
            <person name="Lee W."/>
            <person name="Lennon N."/>
            <person name="Letendre F."/>
            <person name="LeVine R."/>
            <person name="Lipovsky A."/>
            <person name="Liu X."/>
            <person name="Liu J."/>
            <person name="Liu S."/>
            <person name="Lokyitsang T."/>
            <person name="Lokyitsang Y."/>
            <person name="Lubonja R."/>
            <person name="Lui A."/>
            <person name="MacDonald P."/>
            <person name="Magnisalis V."/>
            <person name="Maru K."/>
            <person name="Matthews C."/>
            <person name="McCusker W."/>
            <person name="McDonough S."/>
            <person name="Mehta T."/>
            <person name="Meldrim J."/>
            <person name="Meneus L."/>
            <person name="Mihai O."/>
            <person name="Mihalev A."/>
            <person name="Mihova T."/>
            <person name="Mittelman R."/>
            <person name="Mlenga V."/>
            <person name="Montmayeur A."/>
            <person name="Mulrain L."/>
            <person name="Navidi A."/>
            <person name="Naylor J."/>
            <person name="Negash T."/>
            <person name="Nguyen T."/>
            <person name="Nguyen N."/>
            <person name="Nicol R."/>
            <person name="Norbu C."/>
            <person name="Norbu N."/>
            <person name="Novod N."/>
            <person name="O'Neill B."/>
            <person name="Osman S."/>
            <person name="Markiewicz E."/>
            <person name="Oyono O.L."/>
            <person name="Patti C."/>
            <person name="Phunkhang P."/>
            <person name="Pierre F."/>
            <person name="Priest M."/>
            <person name="Raghuraman S."/>
            <person name="Rege F."/>
            <person name="Reyes R."/>
            <person name="Rise C."/>
            <person name="Rogov P."/>
            <person name="Ross K."/>
            <person name="Ryan E."/>
            <person name="Settipalli S."/>
            <person name="Shea T."/>
            <person name="Sherpa N."/>
            <person name="Shi L."/>
            <person name="Shih D."/>
            <person name="Sparrow T."/>
            <person name="Spaulding J."/>
            <person name="Stalker J."/>
            <person name="Stange-Thomann N."/>
            <person name="Stavropoulos S."/>
            <person name="Stone C."/>
            <person name="Strader C."/>
            <person name="Tesfaye S."/>
            <person name="Thomson T."/>
            <person name="Thoulutsang Y."/>
            <person name="Thoulutsang D."/>
            <person name="Topham K."/>
            <person name="Topping I."/>
            <person name="Tsamla T."/>
            <person name="Vassiliev H."/>
            <person name="Vo A."/>
            <person name="Wangchuk T."/>
            <person name="Wangdi T."/>
            <person name="Weiand M."/>
            <person name="Wilkinson J."/>
            <person name="Wilson A."/>
            <person name="Yadav S."/>
            <person name="Young G."/>
            <person name="Yu Q."/>
            <person name="Zembek L."/>
            <person name="Zhong D."/>
            <person name="Zimmer A."/>
            <person name="Zwirko Z."/>
            <person name="Jaffe D.B."/>
            <person name="Alvarez P."/>
            <person name="Brockman W."/>
            <person name="Butler J."/>
            <person name="Chin C."/>
            <person name="Gnerre S."/>
            <person name="Grabherr M."/>
            <person name="Kleber M."/>
            <person name="Mauceli E."/>
            <person name="MacCallum I."/>
        </authorList>
    </citation>
    <scope>NUCLEOTIDE SEQUENCE [LARGE SCALE GENOMIC DNA]</scope>
    <source>
        <strain evidence="5">Tai18E2 / Tucson 14021-0261.01</strain>
    </source>
</reference>
<comment type="function">
    <text evidence="1">Mitochondrial intermembrane chaperone that participates in the import and insertion of some multi-pass transmembrane proteins into the mitochondrial inner membrane. Also required for the transfer of beta-barrel precursors from the TOM complex to the sorting and assembly machinery (SAM complex) of the outer membrane. Acts as a chaperone-like protein that protects the hydrophobic precursors from aggregation and guide them through the mitochondrial intermembrane space.</text>
</comment>
<dbReference type="EMBL" id="CM000162">
    <property type="protein sequence ID" value="EDX02763.1"/>
    <property type="molecule type" value="Genomic_DNA"/>
</dbReference>
<reference evidence="4 5" key="2">
    <citation type="journal article" date="2007" name="PLoS Biol.">
        <title>Principles of genome evolution in the Drosophila melanogaster species group.</title>
        <authorList>
            <person name="Ranz J.M."/>
            <person name="Maurin D."/>
            <person name="Chan Y.S."/>
            <person name="von Grotthuss M."/>
            <person name="Hillier L.W."/>
            <person name="Roote J."/>
            <person name="Ashburner M."/>
            <person name="Bergman C.M."/>
        </authorList>
    </citation>
    <scope>NUCLEOTIDE SEQUENCE [LARGE SCALE GENOMIC DNA]</scope>
    <source>
        <strain evidence="5">Tai18E2 / Tucson 14021-0261.01</strain>
    </source>
</reference>
<comment type="domain">
    <text evidence="1">The twin CX3C motif contains 4 conserved Cys residues that form 2 disulfide bonds in the mitochondrial intermembrane space.</text>
</comment>
<dbReference type="KEGG" id="dya:Dyak_GE15496"/>
<dbReference type="GO" id="GO:0015031">
    <property type="term" value="P:protein transport"/>
    <property type="evidence" value="ECO:0007669"/>
    <property type="project" value="UniProtKB-KW"/>
</dbReference>
<dbReference type="Pfam" id="PF02953">
    <property type="entry name" value="zf-Tim10_DDP"/>
    <property type="match status" value="1"/>
</dbReference>
<evidence type="ECO:0000313" key="4">
    <source>
        <dbReference type="EMBL" id="EDX02763.1"/>
    </source>
</evidence>
<keyword evidence="1" id="KW-0811">Translocation</keyword>
<keyword evidence="1" id="KW-0143">Chaperone</keyword>
<keyword evidence="1" id="KW-0472">Membrane</keyword>
<dbReference type="SUPFAM" id="SSF144122">
    <property type="entry name" value="Tim10-like"/>
    <property type="match status" value="1"/>
</dbReference>
<feature type="region of interest" description="Disordered" evidence="2">
    <location>
        <begin position="80"/>
        <end position="125"/>
    </location>
</feature>
<dbReference type="Proteomes" id="UP000002282">
    <property type="component" value="Chromosome X"/>
</dbReference>
<gene>
    <name evidence="4" type="primary">Dyak\GE15496</name>
    <name evidence="4" type="synonym">dyak_GLEANR_17006</name>
    <name evidence="4" type="synonym">GE15496</name>
    <name evidence="4" type="ORF">Dyak_GE15496</name>
</gene>
<evidence type="ECO:0000313" key="5">
    <source>
        <dbReference type="Proteomes" id="UP000002282"/>
    </source>
</evidence>
<comment type="subunit">
    <text evidence="1">Heterohexamer.</text>
</comment>
<keyword evidence="1" id="KW-0653">Protein transport</keyword>